<keyword evidence="15" id="KW-0460">Magnesium</keyword>
<dbReference type="InterPro" id="IPR044733">
    <property type="entry name" value="AP1_sigma"/>
</dbReference>
<keyword evidence="11" id="KW-0168">Coated pit</keyword>
<accession>A0ABD2L9B1</accession>
<dbReference type="Pfam" id="PF01217">
    <property type="entry name" value="Clat_adaptor_s"/>
    <property type="match status" value="1"/>
</dbReference>
<keyword evidence="8" id="KW-0333">Golgi apparatus</keyword>
<feature type="region of interest" description="Disordered" evidence="16">
    <location>
        <begin position="145"/>
        <end position="252"/>
    </location>
</feature>
<feature type="compositionally biased region" description="Low complexity" evidence="16">
    <location>
        <begin position="153"/>
        <end position="165"/>
    </location>
</feature>
<protein>
    <recommendedName>
        <fullName evidence="17">AP complex mu/sigma subunit domain-containing protein</fullName>
    </recommendedName>
</protein>
<evidence type="ECO:0000256" key="13">
    <source>
        <dbReference type="ARBA" id="ARBA00065677"/>
    </source>
</evidence>
<evidence type="ECO:0000256" key="2">
    <source>
        <dbReference type="ARBA" id="ARBA00004555"/>
    </source>
</evidence>
<comment type="subcellular location">
    <subcellularLocation>
        <location evidence="1">Cytoplasmic vesicle membrane</location>
        <topology evidence="1">Peripheral membrane protein</topology>
        <orientation evidence="1">Cytoplasmic side</orientation>
    </subcellularLocation>
    <subcellularLocation>
        <location evidence="2">Golgi apparatus</location>
    </subcellularLocation>
    <subcellularLocation>
        <location evidence="3">Membrane</location>
        <location evidence="3">Clathrin-coated pit</location>
    </subcellularLocation>
</comment>
<name>A0ABD2L9B1_9BILA</name>
<feature type="compositionally biased region" description="Basic and acidic residues" evidence="16">
    <location>
        <begin position="213"/>
        <end position="222"/>
    </location>
</feature>
<feature type="binding site" evidence="15">
    <location>
        <position position="31"/>
    </location>
    <ligand>
        <name>Mg(2+)</name>
        <dbReference type="ChEBI" id="CHEBI:18420"/>
    </ligand>
</feature>
<keyword evidence="19" id="KW-1185">Reference proteome</keyword>
<dbReference type="PANTHER" id="PTHR11753">
    <property type="entry name" value="ADAPTOR COMPLEXES SMALL SUBUNIT FAMILY"/>
    <property type="match status" value="1"/>
</dbReference>
<keyword evidence="7" id="KW-0653">Protein transport</keyword>
<dbReference type="GO" id="GO:0005525">
    <property type="term" value="F:GTP binding"/>
    <property type="evidence" value="ECO:0007669"/>
    <property type="project" value="UniProtKB-KW"/>
</dbReference>
<evidence type="ECO:0000256" key="12">
    <source>
        <dbReference type="ARBA" id="ARBA00023329"/>
    </source>
</evidence>
<dbReference type="Proteomes" id="UP001620626">
    <property type="component" value="Unassembled WGS sequence"/>
</dbReference>
<organism evidence="18 19">
    <name type="scientific">Heterodera trifolii</name>
    <dbReference type="NCBI Taxonomy" id="157864"/>
    <lineage>
        <taxon>Eukaryota</taxon>
        <taxon>Metazoa</taxon>
        <taxon>Ecdysozoa</taxon>
        <taxon>Nematoda</taxon>
        <taxon>Chromadorea</taxon>
        <taxon>Rhabditida</taxon>
        <taxon>Tylenchina</taxon>
        <taxon>Tylenchomorpha</taxon>
        <taxon>Tylenchoidea</taxon>
        <taxon>Heteroderidae</taxon>
        <taxon>Heteroderinae</taxon>
        <taxon>Heterodera</taxon>
    </lineage>
</organism>
<evidence type="ECO:0000256" key="5">
    <source>
        <dbReference type="ARBA" id="ARBA00022448"/>
    </source>
</evidence>
<sequence length="488" mass="54796">MFSLFRGAYGEMTRKDEFFVALFGLDGAGKTAYVERLKAHFDRHYRCRNLAKLASTVGLNHIRVPLAGAVLNVWDLGGQAELRPLWHSYLAECHAIVFVIDSSDVQRLPEVCSALESIFAVERVCQLPLMILFNKCDLEGKLTTNDAMDDEQTPTTSAGTTNPTAHGHSSTNCAPSIPSPSPQPAPPPPVQSPALSSLCGSSGGWQSFELVDNNDHDEHHNDNASGADGAVDDSAVPWHCEDGTESEWDNDRLSTVTAASSLSTTNTADRPQRHETNANELMERFRRQYFNNHIATRHQADVAIFSVSALQNINVKRSVTWLLSALSVTQRMINYMLLFSRQGKLRLQKWYVAYPDKAKKKITRELVTTILSRKPKMCAFLEYKDTKVVYKRYASLYFCCAIEQTDNELLCLEIIHRYVELLDRYFGSVCELDIIFNFEKAYFILDEFLLAGEIQETSKKQVLKAISAQDLLQDEETTQGLFEDNGLG</sequence>
<dbReference type="GO" id="GO:0015031">
    <property type="term" value="P:protein transport"/>
    <property type="evidence" value="ECO:0007669"/>
    <property type="project" value="UniProtKB-KW"/>
</dbReference>
<evidence type="ECO:0000256" key="14">
    <source>
        <dbReference type="PIRSR" id="PIRSR606689-1"/>
    </source>
</evidence>
<feature type="compositionally biased region" description="Low complexity" evidence="16">
    <location>
        <begin position="223"/>
        <end position="236"/>
    </location>
</feature>
<feature type="domain" description="AP complex mu/sigma subunit" evidence="17">
    <location>
        <begin position="332"/>
        <end position="471"/>
    </location>
</feature>
<dbReference type="CDD" id="cd14831">
    <property type="entry name" value="AP1_sigma"/>
    <property type="match status" value="1"/>
</dbReference>
<dbReference type="SMART" id="SM00177">
    <property type="entry name" value="ARF"/>
    <property type="match status" value="1"/>
</dbReference>
<comment type="subunit">
    <text evidence="13">Adaptor protein complex 1 (AP-1) is a heterotetramer composed of two large adaptins (gamma-type subunit AP1G1 and beta-type subunit AP1B1), a medium adaptin (mu-type subunit AP1M1 or AP1M2) and a small adaptin (sigma-type subunit AP1S1 or AP1S2 or AP1S3).</text>
</comment>
<dbReference type="InterPro" id="IPR016635">
    <property type="entry name" value="AP_complex_ssu"/>
</dbReference>
<dbReference type="PROSITE" id="PS51417">
    <property type="entry name" value="ARF"/>
    <property type="match status" value="1"/>
</dbReference>
<dbReference type="InterPro" id="IPR027417">
    <property type="entry name" value="P-loop_NTPase"/>
</dbReference>
<dbReference type="AlphaFoldDB" id="A0ABD2L9B1"/>
<proteinExistence type="inferred from homology"/>
<dbReference type="PROSITE" id="PS00989">
    <property type="entry name" value="CLAT_ADAPTOR_S"/>
    <property type="match status" value="1"/>
</dbReference>
<dbReference type="SUPFAM" id="SSF52540">
    <property type="entry name" value="P-loop containing nucleoside triphosphate hydrolases"/>
    <property type="match status" value="1"/>
</dbReference>
<dbReference type="Pfam" id="PF00025">
    <property type="entry name" value="Arf"/>
    <property type="match status" value="1"/>
</dbReference>
<keyword evidence="10" id="KW-0472">Membrane</keyword>
<evidence type="ECO:0000256" key="4">
    <source>
        <dbReference type="ARBA" id="ARBA00006972"/>
    </source>
</evidence>
<dbReference type="SMART" id="SM00178">
    <property type="entry name" value="SAR"/>
    <property type="match status" value="1"/>
</dbReference>
<keyword evidence="9 14" id="KW-0342">GTP-binding</keyword>
<comment type="similarity">
    <text evidence="4">Belongs to the adaptor complexes small subunit family.</text>
</comment>
<reference evidence="18 19" key="1">
    <citation type="submission" date="2024-10" db="EMBL/GenBank/DDBJ databases">
        <authorList>
            <person name="Kim D."/>
        </authorList>
    </citation>
    <scope>NUCLEOTIDE SEQUENCE [LARGE SCALE GENOMIC DNA]</scope>
    <source>
        <strain evidence="18">BH-2024</strain>
    </source>
</reference>
<dbReference type="SUPFAM" id="SSF64356">
    <property type="entry name" value="SNARE-like"/>
    <property type="match status" value="1"/>
</dbReference>
<gene>
    <name evidence="18" type="ORF">niasHT_011112</name>
</gene>
<evidence type="ECO:0000256" key="15">
    <source>
        <dbReference type="PIRSR" id="PIRSR606689-2"/>
    </source>
</evidence>
<keyword evidence="15" id="KW-0479">Metal-binding</keyword>
<feature type="binding site" evidence="14">
    <location>
        <position position="78"/>
    </location>
    <ligand>
        <name>GTP</name>
        <dbReference type="ChEBI" id="CHEBI:37565"/>
    </ligand>
</feature>
<evidence type="ECO:0000256" key="9">
    <source>
        <dbReference type="ARBA" id="ARBA00023134"/>
    </source>
</evidence>
<dbReference type="Gene3D" id="3.30.450.60">
    <property type="match status" value="1"/>
</dbReference>
<evidence type="ECO:0000313" key="18">
    <source>
        <dbReference type="EMBL" id="KAL3111825.1"/>
    </source>
</evidence>
<feature type="binding site" evidence="14">
    <location>
        <begin position="134"/>
        <end position="137"/>
    </location>
    <ligand>
        <name>GTP</name>
        <dbReference type="ChEBI" id="CHEBI:37565"/>
    </ligand>
</feature>
<evidence type="ECO:0000256" key="16">
    <source>
        <dbReference type="SAM" id="MobiDB-lite"/>
    </source>
</evidence>
<evidence type="ECO:0000313" key="19">
    <source>
        <dbReference type="Proteomes" id="UP001620626"/>
    </source>
</evidence>
<dbReference type="InterPro" id="IPR000804">
    <property type="entry name" value="Clathrin_sm-chain_CS"/>
</dbReference>
<dbReference type="GO" id="GO:0005905">
    <property type="term" value="C:clathrin-coated pit"/>
    <property type="evidence" value="ECO:0007669"/>
    <property type="project" value="UniProtKB-SubCell"/>
</dbReference>
<comment type="caution">
    <text evidence="18">The sequence shown here is derived from an EMBL/GenBank/DDBJ whole genome shotgun (WGS) entry which is preliminary data.</text>
</comment>
<evidence type="ECO:0000256" key="11">
    <source>
        <dbReference type="ARBA" id="ARBA00023176"/>
    </source>
</evidence>
<evidence type="ECO:0000256" key="7">
    <source>
        <dbReference type="ARBA" id="ARBA00022927"/>
    </source>
</evidence>
<dbReference type="Gene3D" id="3.40.50.300">
    <property type="entry name" value="P-loop containing nucleotide triphosphate hydrolases"/>
    <property type="match status" value="1"/>
</dbReference>
<dbReference type="InterPro" id="IPR006689">
    <property type="entry name" value="Small_GTPase_ARF/SAR"/>
</dbReference>
<feature type="compositionally biased region" description="Pro residues" evidence="16">
    <location>
        <begin position="177"/>
        <end position="191"/>
    </location>
</feature>
<feature type="binding site" evidence="15">
    <location>
        <position position="56"/>
    </location>
    <ligand>
        <name>Mg(2+)</name>
        <dbReference type="ChEBI" id="CHEBI:18420"/>
    </ligand>
</feature>
<feature type="binding site" evidence="14">
    <location>
        <begin position="24"/>
        <end position="31"/>
    </location>
    <ligand>
        <name>GTP</name>
        <dbReference type="ChEBI" id="CHEBI:37565"/>
    </ligand>
</feature>
<keyword evidence="6 14" id="KW-0547">Nucleotide-binding</keyword>
<evidence type="ECO:0000256" key="10">
    <source>
        <dbReference type="ARBA" id="ARBA00023136"/>
    </source>
</evidence>
<dbReference type="EMBL" id="JBICBT010000492">
    <property type="protein sequence ID" value="KAL3111825.1"/>
    <property type="molecule type" value="Genomic_DNA"/>
</dbReference>
<dbReference type="GO" id="GO:0005794">
    <property type="term" value="C:Golgi apparatus"/>
    <property type="evidence" value="ECO:0007669"/>
    <property type="project" value="UniProtKB-SubCell"/>
</dbReference>
<evidence type="ECO:0000256" key="3">
    <source>
        <dbReference type="ARBA" id="ARBA00004600"/>
    </source>
</evidence>
<dbReference type="InterPro" id="IPR022775">
    <property type="entry name" value="AP_mu_sigma_su"/>
</dbReference>
<dbReference type="FunFam" id="3.30.450.60:FF:000005">
    <property type="entry name" value="AP complex subunit sigma"/>
    <property type="match status" value="1"/>
</dbReference>
<evidence type="ECO:0000256" key="8">
    <source>
        <dbReference type="ARBA" id="ARBA00023034"/>
    </source>
</evidence>
<dbReference type="GO" id="GO:0030659">
    <property type="term" value="C:cytoplasmic vesicle membrane"/>
    <property type="evidence" value="ECO:0007669"/>
    <property type="project" value="UniProtKB-SubCell"/>
</dbReference>
<keyword evidence="5" id="KW-0813">Transport</keyword>
<evidence type="ECO:0000259" key="17">
    <source>
        <dbReference type="Pfam" id="PF01217"/>
    </source>
</evidence>
<evidence type="ECO:0000256" key="6">
    <source>
        <dbReference type="ARBA" id="ARBA00022741"/>
    </source>
</evidence>
<dbReference type="InterPro" id="IPR011012">
    <property type="entry name" value="Longin-like_dom_sf"/>
</dbReference>
<evidence type="ECO:0000256" key="1">
    <source>
        <dbReference type="ARBA" id="ARBA00004180"/>
    </source>
</evidence>
<keyword evidence="12" id="KW-0968">Cytoplasmic vesicle</keyword>